<dbReference type="Pfam" id="PF02518">
    <property type="entry name" value="HATPase_c"/>
    <property type="match status" value="1"/>
</dbReference>
<dbReference type="SMART" id="SM00387">
    <property type="entry name" value="HATPase_c"/>
    <property type="match status" value="1"/>
</dbReference>
<dbReference type="InterPro" id="IPR036890">
    <property type="entry name" value="HATPase_C_sf"/>
</dbReference>
<dbReference type="EMBL" id="AP025739">
    <property type="protein sequence ID" value="BDI30518.1"/>
    <property type="molecule type" value="Genomic_DNA"/>
</dbReference>
<evidence type="ECO:0000256" key="8">
    <source>
        <dbReference type="ARBA" id="ARBA00022840"/>
    </source>
</evidence>
<keyword evidence="8" id="KW-0067">ATP-binding</keyword>
<dbReference type="SMART" id="SM00448">
    <property type="entry name" value="REC"/>
    <property type="match status" value="2"/>
</dbReference>
<comment type="similarity">
    <text evidence="2">In the N-terminal section; belongs to the phytochrome family.</text>
</comment>
<dbReference type="CDD" id="cd00082">
    <property type="entry name" value="HisKA"/>
    <property type="match status" value="1"/>
</dbReference>
<evidence type="ECO:0000313" key="14">
    <source>
        <dbReference type="Proteomes" id="UP000287394"/>
    </source>
</evidence>
<keyword evidence="4" id="KW-0597">Phosphoprotein</keyword>
<dbReference type="SUPFAM" id="SSF52172">
    <property type="entry name" value="CheY-like"/>
    <property type="match status" value="2"/>
</dbReference>
<dbReference type="Pfam" id="PF00512">
    <property type="entry name" value="HisKA"/>
    <property type="match status" value="1"/>
</dbReference>
<gene>
    <name evidence="13" type="ORF">CCAX7_25690</name>
</gene>
<dbReference type="Proteomes" id="UP000287394">
    <property type="component" value="Chromosome"/>
</dbReference>
<evidence type="ECO:0000256" key="6">
    <source>
        <dbReference type="ARBA" id="ARBA00022741"/>
    </source>
</evidence>
<dbReference type="Gene3D" id="3.40.50.2300">
    <property type="match status" value="2"/>
</dbReference>
<dbReference type="InterPro" id="IPR011006">
    <property type="entry name" value="CheY-like_superfamily"/>
</dbReference>
<dbReference type="GO" id="GO:0000155">
    <property type="term" value="F:phosphorelay sensor kinase activity"/>
    <property type="evidence" value="ECO:0007669"/>
    <property type="project" value="InterPro"/>
</dbReference>
<evidence type="ECO:0000256" key="2">
    <source>
        <dbReference type="ARBA" id="ARBA00006402"/>
    </source>
</evidence>
<evidence type="ECO:0000256" key="3">
    <source>
        <dbReference type="ARBA" id="ARBA00012438"/>
    </source>
</evidence>
<dbReference type="InterPro" id="IPR003594">
    <property type="entry name" value="HATPase_dom"/>
</dbReference>
<evidence type="ECO:0000256" key="11">
    <source>
        <dbReference type="ARBA" id="ARBA00068150"/>
    </source>
</evidence>
<evidence type="ECO:0000256" key="9">
    <source>
        <dbReference type="ARBA" id="ARBA00023012"/>
    </source>
</evidence>
<reference evidence="13 14" key="1">
    <citation type="journal article" date="2019" name="Int. J. Syst. Evol. Microbiol.">
        <title>Capsulimonas corticalis gen. nov., sp. nov., an aerobic capsulated bacterium, of a novel bacterial order, Capsulimonadales ord. nov., of the class Armatimonadia of the phylum Armatimonadetes.</title>
        <authorList>
            <person name="Li J."/>
            <person name="Kudo C."/>
            <person name="Tonouchi A."/>
        </authorList>
    </citation>
    <scope>NUCLEOTIDE SEQUENCE [LARGE SCALE GENOMIC DNA]</scope>
    <source>
        <strain evidence="13 14">AX-7</strain>
    </source>
</reference>
<dbReference type="Gene3D" id="3.30.565.10">
    <property type="entry name" value="Histidine kinase-like ATPase, C-terminal domain"/>
    <property type="match status" value="1"/>
</dbReference>
<dbReference type="Gene3D" id="1.10.287.130">
    <property type="match status" value="1"/>
</dbReference>
<dbReference type="EC" id="2.7.13.3" evidence="3"/>
<dbReference type="InterPro" id="IPR004358">
    <property type="entry name" value="Sig_transdc_His_kin-like_C"/>
</dbReference>
<organism evidence="13 14">
    <name type="scientific">Capsulimonas corticalis</name>
    <dbReference type="NCBI Taxonomy" id="2219043"/>
    <lineage>
        <taxon>Bacteria</taxon>
        <taxon>Bacillati</taxon>
        <taxon>Armatimonadota</taxon>
        <taxon>Armatimonadia</taxon>
        <taxon>Capsulimonadales</taxon>
        <taxon>Capsulimonadaceae</taxon>
        <taxon>Capsulimonas</taxon>
    </lineage>
</organism>
<dbReference type="AlphaFoldDB" id="A0A402CVT5"/>
<dbReference type="KEGG" id="ccot:CCAX7_25690"/>
<keyword evidence="7" id="KW-0418">Kinase</keyword>
<accession>A0A402CVT5</accession>
<dbReference type="PROSITE" id="PS50110">
    <property type="entry name" value="RESPONSE_REGULATORY"/>
    <property type="match status" value="2"/>
</dbReference>
<dbReference type="SUPFAM" id="SSF47384">
    <property type="entry name" value="Homodimeric domain of signal transducing histidine kinase"/>
    <property type="match status" value="1"/>
</dbReference>
<dbReference type="InterPro" id="IPR007891">
    <property type="entry name" value="CHASE3"/>
</dbReference>
<dbReference type="FunFam" id="1.10.287.130:FF:000002">
    <property type="entry name" value="Two-component osmosensing histidine kinase"/>
    <property type="match status" value="1"/>
</dbReference>
<keyword evidence="9" id="KW-0902">Two-component regulatory system</keyword>
<evidence type="ECO:0000256" key="1">
    <source>
        <dbReference type="ARBA" id="ARBA00000085"/>
    </source>
</evidence>
<protein>
    <recommendedName>
        <fullName evidence="12">Circadian input-output histidine kinase CikA</fullName>
        <ecNumber evidence="3">2.7.13.3</ecNumber>
    </recommendedName>
    <alternativeName>
        <fullName evidence="11">Sensory/regulatory protein RpfC</fullName>
    </alternativeName>
</protein>
<sequence length="801" mass="89046">MKLSIDKQIMLGFALTLVFLLATGLFARRYTQFYFSSERWVAHTYEVQAELSAALMSMETCESGAQAFMASSSQTHMQEFRRGSGEVTRHIDRVAFLTRDNPRQQRRIPELREAASERIEGLDSIATIRNPAERNAAQQEIDDGETVMARYTHLIADMQAEESRLLQIRTAESRVNSDLMQLGLAIVIAFAFILLGLIFFLVQRDLKRRSNEAKTLQWAHDELEQRVHERTEELRRAHDELETRVLERTQDLAEQKTLLEEQALELVEARDQAVAFTRAKSEFLANMSHEVRTPMNGVLGMTGILLDTDLTPEQRDYALTIRSSGDALMTIINDILDFSKIEAGKMVIETIDFDLNDVIEETLDLFAPRAREKGLEIAALLPTNCPRLLQGDPGRIRQVLSNLLGNALKFTDVGEVVLEVGVIHNCDAYAELRLAVRDTGVGIAPDRQTAVFESFTQADGSTSRKYGGTGLGLTICRQLTDLMGGTIGLESVLGEGSTFWLQMPLKKQRGAEQITMDIPQSLIGRRVLVIDDNATNRTILREQLRSWNCAPLTAASGQEGLDLLNASEQPIDLVIMDMMMPDMNGQETTDALKSNPKFAAIPVILLSSANLEADTPEMARRGFAASLMKPVRKSSLFDTLMTVLDASAGVSRSRLRLTSIALNSAPIGLHILLAEDNAINQKVAIRMLEKMGCRIDAVGNGLEAVTALGQIPYDVVLMDVQMPEMDGFEATTAIRLREQGSGRRTPIIAMTAHTMEGDRERCLLAGMDSYVGKPIKPMELRAEMERWVMVLHAPHSKAVNE</sequence>
<dbReference type="InterPro" id="IPR036097">
    <property type="entry name" value="HisK_dim/P_sf"/>
</dbReference>
<dbReference type="PRINTS" id="PR00344">
    <property type="entry name" value="BCTRLSENSOR"/>
</dbReference>
<comment type="catalytic activity">
    <reaction evidence="1">
        <text>ATP + protein L-histidine = ADP + protein N-phospho-L-histidine.</text>
        <dbReference type="EC" id="2.7.13.3"/>
    </reaction>
</comment>
<dbReference type="PANTHER" id="PTHR45339:SF1">
    <property type="entry name" value="HYBRID SIGNAL TRANSDUCTION HISTIDINE KINASE J"/>
    <property type="match status" value="1"/>
</dbReference>
<dbReference type="InterPro" id="IPR003661">
    <property type="entry name" value="HisK_dim/P_dom"/>
</dbReference>
<evidence type="ECO:0000256" key="12">
    <source>
        <dbReference type="ARBA" id="ARBA00074306"/>
    </source>
</evidence>
<dbReference type="Pfam" id="PF05227">
    <property type="entry name" value="CHASE3"/>
    <property type="match status" value="1"/>
</dbReference>
<comment type="subunit">
    <text evidence="10">At low DSF concentrations, interacts with RpfF.</text>
</comment>
<keyword evidence="14" id="KW-1185">Reference proteome</keyword>
<name>A0A402CVT5_9BACT</name>
<dbReference type="GO" id="GO:0005524">
    <property type="term" value="F:ATP binding"/>
    <property type="evidence" value="ECO:0007669"/>
    <property type="project" value="UniProtKB-KW"/>
</dbReference>
<dbReference type="InterPro" id="IPR001789">
    <property type="entry name" value="Sig_transdc_resp-reg_receiver"/>
</dbReference>
<dbReference type="CDD" id="cd19410">
    <property type="entry name" value="HK9-like_sensor"/>
    <property type="match status" value="1"/>
</dbReference>
<dbReference type="SUPFAM" id="SSF55874">
    <property type="entry name" value="ATPase domain of HSP90 chaperone/DNA topoisomerase II/histidine kinase"/>
    <property type="match status" value="1"/>
</dbReference>
<dbReference type="OrthoDB" id="9804263at2"/>
<proteinExistence type="inferred from homology"/>
<dbReference type="PROSITE" id="PS50109">
    <property type="entry name" value="HIS_KIN"/>
    <property type="match status" value="1"/>
</dbReference>
<keyword evidence="5" id="KW-0808">Transferase</keyword>
<evidence type="ECO:0000256" key="10">
    <source>
        <dbReference type="ARBA" id="ARBA00064003"/>
    </source>
</evidence>
<evidence type="ECO:0000256" key="5">
    <source>
        <dbReference type="ARBA" id="ARBA00022679"/>
    </source>
</evidence>
<dbReference type="CDD" id="cd17546">
    <property type="entry name" value="REC_hyHK_CKI1_RcsC-like"/>
    <property type="match status" value="1"/>
</dbReference>
<dbReference type="Pfam" id="PF00072">
    <property type="entry name" value="Response_reg"/>
    <property type="match status" value="2"/>
</dbReference>
<dbReference type="SMART" id="SM00388">
    <property type="entry name" value="HisKA"/>
    <property type="match status" value="1"/>
</dbReference>
<dbReference type="PANTHER" id="PTHR45339">
    <property type="entry name" value="HYBRID SIGNAL TRANSDUCTION HISTIDINE KINASE J"/>
    <property type="match status" value="1"/>
</dbReference>
<dbReference type="CDD" id="cd16922">
    <property type="entry name" value="HATPase_EvgS-ArcB-TorS-like"/>
    <property type="match status" value="1"/>
</dbReference>
<keyword evidence="6" id="KW-0547">Nucleotide-binding</keyword>
<evidence type="ECO:0000256" key="4">
    <source>
        <dbReference type="ARBA" id="ARBA00022553"/>
    </source>
</evidence>
<dbReference type="FunFam" id="3.30.565.10:FF:000010">
    <property type="entry name" value="Sensor histidine kinase RcsC"/>
    <property type="match status" value="1"/>
</dbReference>
<evidence type="ECO:0000313" key="13">
    <source>
        <dbReference type="EMBL" id="BDI30518.1"/>
    </source>
</evidence>
<dbReference type="InterPro" id="IPR005467">
    <property type="entry name" value="His_kinase_dom"/>
</dbReference>
<evidence type="ECO:0000256" key="7">
    <source>
        <dbReference type="ARBA" id="ARBA00022777"/>
    </source>
</evidence>
<dbReference type="RefSeq" id="WP_119321465.1">
    <property type="nucleotide sequence ID" value="NZ_AP025739.1"/>
</dbReference>